<protein>
    <submittedName>
        <fullName evidence="2">Uncharacterized protein</fullName>
    </submittedName>
</protein>
<name>A0A4Z2DVE1_SCHJA</name>
<evidence type="ECO:0000256" key="1">
    <source>
        <dbReference type="SAM" id="SignalP"/>
    </source>
</evidence>
<feature type="signal peptide" evidence="1">
    <location>
        <begin position="1"/>
        <end position="28"/>
    </location>
</feature>
<proteinExistence type="predicted"/>
<reference evidence="2 3" key="1">
    <citation type="submission" date="2019-03" db="EMBL/GenBank/DDBJ databases">
        <title>An improved genome assembly of the fluke Schistosoma japonicum.</title>
        <authorList>
            <person name="Hu W."/>
            <person name="Luo F."/>
            <person name="Yin M."/>
            <person name="Mo X."/>
            <person name="Sun C."/>
            <person name="Wu Q."/>
            <person name="Zhu B."/>
            <person name="Xiang M."/>
            <person name="Wang J."/>
            <person name="Wang Y."/>
            <person name="Zhang T."/>
            <person name="Xu B."/>
            <person name="Zheng H."/>
            <person name="Feng Z."/>
        </authorList>
    </citation>
    <scope>NUCLEOTIDE SEQUENCE [LARGE SCALE GENOMIC DNA]</scope>
    <source>
        <strain evidence="2">HuSjv2</strain>
        <tissue evidence="2">Worms</tissue>
    </source>
</reference>
<dbReference type="AlphaFoldDB" id="A0A4Z2DVE1"/>
<feature type="non-terminal residue" evidence="2">
    <location>
        <position position="103"/>
    </location>
</feature>
<comment type="caution">
    <text evidence="2">The sequence shown here is derived from an EMBL/GenBank/DDBJ whole genome shotgun (WGS) entry which is preliminary data.</text>
</comment>
<organism evidence="2 3">
    <name type="scientific">Schistosoma japonicum</name>
    <name type="common">Blood fluke</name>
    <dbReference type="NCBI Taxonomy" id="6182"/>
    <lineage>
        <taxon>Eukaryota</taxon>
        <taxon>Metazoa</taxon>
        <taxon>Spiralia</taxon>
        <taxon>Lophotrochozoa</taxon>
        <taxon>Platyhelminthes</taxon>
        <taxon>Trematoda</taxon>
        <taxon>Digenea</taxon>
        <taxon>Strigeidida</taxon>
        <taxon>Schistosomatoidea</taxon>
        <taxon>Schistosomatidae</taxon>
        <taxon>Schistosoma</taxon>
    </lineage>
</organism>
<dbReference type="Proteomes" id="UP000311919">
    <property type="component" value="Unassembled WGS sequence"/>
</dbReference>
<dbReference type="EMBL" id="SKCS01000025">
    <property type="protein sequence ID" value="TNN20496.1"/>
    <property type="molecule type" value="Genomic_DNA"/>
</dbReference>
<dbReference type="OrthoDB" id="10461453at2759"/>
<evidence type="ECO:0000313" key="2">
    <source>
        <dbReference type="EMBL" id="TNN20496.1"/>
    </source>
</evidence>
<accession>A0A4Z2DVE1</accession>
<keyword evidence="1" id="KW-0732">Signal</keyword>
<feature type="chain" id="PRO_5021488096" evidence="1">
    <location>
        <begin position="29"/>
        <end position="103"/>
    </location>
</feature>
<sequence>MYTERSTESLLIGILLILIWLDEREIHAFSSKGFINYDISTVESEDTMKSPILCLNKNVYDCSLNSEFKFRNSVLIQNNRTIHDCDILSIDANQDLLGVKQCI</sequence>
<evidence type="ECO:0000313" key="3">
    <source>
        <dbReference type="Proteomes" id="UP000311919"/>
    </source>
</evidence>
<keyword evidence="3" id="KW-1185">Reference proteome</keyword>
<gene>
    <name evidence="2" type="ORF">EWB00_003924</name>
</gene>